<feature type="domain" description="S-Me-THD-like C-terminal" evidence="3">
    <location>
        <begin position="728"/>
        <end position="918"/>
    </location>
</feature>
<dbReference type="SUPFAM" id="SSF160991">
    <property type="entry name" value="CV3147-like"/>
    <property type="match status" value="1"/>
</dbReference>
<evidence type="ECO:0000313" key="4">
    <source>
        <dbReference type="EMBL" id="THZ78338.1"/>
    </source>
</evidence>
<dbReference type="InterPro" id="IPR045079">
    <property type="entry name" value="Oxoprolinase-like"/>
</dbReference>
<sequence>MPKVLRIGVDVGGQVHLEEHLNPWLINDLLVQILMVLSWTQQSPDVNPRHKAPTTTNPSLGISNALVSMFKQAKIDPSDVASVTIGTTHFVNAVVERDAARLARVAVIRLCGPFSKHALPCIDWPADMRDLILGHHALVKGGLEVDGNLISDINAEEIKEQCCIIKEKGITSIVVNGVFSPIDSTHHQEERAAQIINQALPGCHVVLSKEVANLGFLERENAAILNASILPFAKKTIRSFQEPIKRLGLTCPVFLSQNDGTILSGEMASRLPIRTFSSGPTNSMRGAAYLAQGGTKEAMMVIDIGGTTTDVGLLLTNGFPRQAAAYSEFAGVRMNFSCPDVKSIGLGGGSIVREHDGEFTVGPDSVGYKIQTEALVFNGNVPTTTDYTVAGNTSVDIGDRSKVQHLTNDGISSFKAEVKKMLEKAVDNMKTSPEDLPVLLVGGGAVIAPDELAGASRVIKPEYSGVANAIGAAIARVSAVVDTVKSTETKSVATLVEEISKEAVQRAVESGAAQDSVKIVEVETLPLPYIANKSRFIIRAAGEFDYSRANEMKQATEERLADDNVMDAYEKNRNKPHSAINGTEKHVSAEPVNISTYKPKVVDRVWYVSETDLDWMSVGCYILGTGGGGSPYSHLLRMRSLLRDGDVIRVINPHDLKDDDQVGCGGGAGSPTVGIEKLPGDEMMDAQRGLYEMCDRKATAMIALEIGGGNGLQGMILGASSNMNLPTVGSHVGCAEGPVTGAETKRWAVEHTISLSWRIGRAVAQARQTNRIDTVAESIIAEVGGPSAAKVIFKGKIIVVERTLRNGHVYGEVIIEAASDSTPSEFKGRVKIPFKNENIAAFKMTEDGREEVLAIVPDLICVIDAQSGEAIGTPEYRYGLLVTVIGITASDKWTSTPRAIEIGGPKAFGLDDIEYKPLGKFVKPRSVIDEYSN</sequence>
<comment type="caution">
    <text evidence="4">The sequence shown here is derived from an EMBL/GenBank/DDBJ whole genome shotgun (WGS) entry which is preliminary data.</text>
</comment>
<evidence type="ECO:0000313" key="5">
    <source>
        <dbReference type="Proteomes" id="UP000309734"/>
    </source>
</evidence>
<proteinExistence type="predicted"/>
<evidence type="ECO:0000259" key="3">
    <source>
        <dbReference type="Pfam" id="PF20906"/>
    </source>
</evidence>
<dbReference type="Gene3D" id="2.40.390.10">
    <property type="entry name" value="CV3147-like"/>
    <property type="match status" value="1"/>
</dbReference>
<dbReference type="InterPro" id="IPR024071">
    <property type="entry name" value="S-Me-THD_C_sf"/>
</dbReference>
<evidence type="ECO:0000259" key="2">
    <source>
        <dbReference type="Pfam" id="PF05378"/>
    </source>
</evidence>
<evidence type="ECO:0000259" key="1">
    <source>
        <dbReference type="Pfam" id="PF01968"/>
    </source>
</evidence>
<dbReference type="SUPFAM" id="SSF53067">
    <property type="entry name" value="Actin-like ATPase domain"/>
    <property type="match status" value="1"/>
</dbReference>
<dbReference type="Pfam" id="PF01968">
    <property type="entry name" value="Hydantoinase_A"/>
    <property type="match status" value="1"/>
</dbReference>
<protein>
    <submittedName>
        <fullName evidence="4">DUF917-domain-containing protein</fullName>
    </submittedName>
</protein>
<dbReference type="InterPro" id="IPR002821">
    <property type="entry name" value="Hydantoinase_A"/>
</dbReference>
<dbReference type="Gene3D" id="3.40.1610.10">
    <property type="entry name" value="CV3147-like domain"/>
    <property type="match status" value="2"/>
</dbReference>
<dbReference type="Pfam" id="PF05378">
    <property type="entry name" value="Hydant_A_N"/>
    <property type="match status" value="1"/>
</dbReference>
<reference evidence="4 5" key="1">
    <citation type="submission" date="2018-10" db="EMBL/GenBank/DDBJ databases">
        <title>Fifty Aureobasidium pullulans genomes reveal a recombining polyextremotolerant generalist.</title>
        <authorList>
            <person name="Gostincar C."/>
            <person name="Turk M."/>
            <person name="Zajc J."/>
            <person name="Gunde-Cimerman N."/>
        </authorList>
    </citation>
    <scope>NUCLEOTIDE SEQUENCE [LARGE SCALE GENOMIC DNA]</scope>
    <source>
        <strain evidence="4 5">EXF-3519</strain>
    </source>
</reference>
<dbReference type="GO" id="GO:0016787">
    <property type="term" value="F:hydrolase activity"/>
    <property type="evidence" value="ECO:0007669"/>
    <property type="project" value="InterPro"/>
</dbReference>
<dbReference type="InterPro" id="IPR043129">
    <property type="entry name" value="ATPase_NBD"/>
</dbReference>
<dbReference type="InterPro" id="IPR008040">
    <property type="entry name" value="Hydant_A_N"/>
</dbReference>
<dbReference type="EMBL" id="QZBS01000015">
    <property type="protein sequence ID" value="THZ78338.1"/>
    <property type="molecule type" value="Genomic_DNA"/>
</dbReference>
<dbReference type="Proteomes" id="UP000309734">
    <property type="component" value="Unassembled WGS sequence"/>
</dbReference>
<dbReference type="InterPro" id="IPR027479">
    <property type="entry name" value="S-Me-THD_N_sf"/>
</dbReference>
<feature type="domain" description="Hydantoinase/oxoprolinase N-terminal" evidence="2">
    <location>
        <begin position="50"/>
        <end position="198"/>
    </location>
</feature>
<dbReference type="PANTHER" id="PTHR11365:SF10">
    <property type="entry name" value="HYDANTOINASE_OXOPROLINASE"/>
    <property type="match status" value="1"/>
</dbReference>
<dbReference type="PANTHER" id="PTHR11365">
    <property type="entry name" value="5-OXOPROLINASE RELATED"/>
    <property type="match status" value="1"/>
</dbReference>
<dbReference type="AlphaFoldDB" id="A0A4S9XFY5"/>
<organism evidence="4 5">
    <name type="scientific">Aureobasidium pullulans</name>
    <name type="common">Black yeast</name>
    <name type="synonym">Pullularia pullulans</name>
    <dbReference type="NCBI Taxonomy" id="5580"/>
    <lineage>
        <taxon>Eukaryota</taxon>
        <taxon>Fungi</taxon>
        <taxon>Dikarya</taxon>
        <taxon>Ascomycota</taxon>
        <taxon>Pezizomycotina</taxon>
        <taxon>Dothideomycetes</taxon>
        <taxon>Dothideomycetidae</taxon>
        <taxon>Dothideales</taxon>
        <taxon>Saccotheciaceae</taxon>
        <taxon>Aureobasidium</taxon>
    </lineage>
</organism>
<dbReference type="FunFam" id="2.40.390.10:FF:000002">
    <property type="entry name" value="ACR027Cp"/>
    <property type="match status" value="1"/>
</dbReference>
<dbReference type="Pfam" id="PF20906">
    <property type="entry name" value="S-Me-THD_C"/>
    <property type="match status" value="1"/>
</dbReference>
<feature type="domain" description="Hydantoinase A/oxoprolinase" evidence="1">
    <location>
        <begin position="219"/>
        <end position="389"/>
    </location>
</feature>
<gene>
    <name evidence="4" type="ORF">D6C85_01147</name>
</gene>
<name>A0A4S9XFY5_AURPU</name>
<accession>A0A4S9XFY5</accession>
<dbReference type="InterPro" id="IPR048350">
    <property type="entry name" value="S-Me-THD-like_C"/>
</dbReference>